<dbReference type="Proteomes" id="UP000199577">
    <property type="component" value="Unassembled WGS sequence"/>
</dbReference>
<organism evidence="1 2">
    <name type="scientific">Parapedobacter composti</name>
    <dbReference type="NCBI Taxonomy" id="623281"/>
    <lineage>
        <taxon>Bacteria</taxon>
        <taxon>Pseudomonadati</taxon>
        <taxon>Bacteroidota</taxon>
        <taxon>Sphingobacteriia</taxon>
        <taxon>Sphingobacteriales</taxon>
        <taxon>Sphingobacteriaceae</taxon>
        <taxon>Parapedobacter</taxon>
    </lineage>
</organism>
<keyword evidence="2" id="KW-1185">Reference proteome</keyword>
<dbReference type="AlphaFoldDB" id="A0A1I1EE15"/>
<dbReference type="EMBL" id="FOLL01000001">
    <property type="protein sequence ID" value="SFB83200.1"/>
    <property type="molecule type" value="Genomic_DNA"/>
</dbReference>
<evidence type="ECO:0000313" key="2">
    <source>
        <dbReference type="Proteomes" id="UP000199577"/>
    </source>
</evidence>
<sequence length="352" mass="38820">MRNIPYFSIIAIAVFSLTSCFKDYEERYLFTENRIEFHDAVINSNASGRNYPLLPGVSHEAGVIEFRVNMTGLQKDYDRTINFRVVPEESTAREGVDYRLPTNGTFVIPANSSFGWVQVEILTTGSGSPRLVLELLTTDDVRAMDGYHRIGFQILYPSTPPNPDEVEVINDMTFFKNLTFGAQSNPSVGNYIDMHTGYAYIVSGADANPEKIDFIVLRSSAGTEHNILTPSSGSVTAWGGSSHIPEQWNVRNGGTLMRLPNPSNEELALFEEAESKADLIVAYEQILANIQSRPGYNSTNDGPSTRIRAVGVGDILLFRSNDRDVVSMIKVEEMVPGTAGYLKVQAKKGGEG</sequence>
<dbReference type="PROSITE" id="PS51257">
    <property type="entry name" value="PROKAR_LIPOPROTEIN"/>
    <property type="match status" value="1"/>
</dbReference>
<evidence type="ECO:0000313" key="1">
    <source>
        <dbReference type="EMBL" id="SFB83200.1"/>
    </source>
</evidence>
<dbReference type="RefSeq" id="WP_090970485.1">
    <property type="nucleotide sequence ID" value="NZ_FOLL01000001.1"/>
</dbReference>
<protein>
    <submittedName>
        <fullName evidence="1">Uncharacterized protein</fullName>
    </submittedName>
</protein>
<accession>A0A1I1EE15</accession>
<gene>
    <name evidence="1" type="ORF">SAMN05421747_101397</name>
</gene>
<reference evidence="2" key="1">
    <citation type="submission" date="2016-10" db="EMBL/GenBank/DDBJ databases">
        <authorList>
            <person name="Varghese N."/>
            <person name="Submissions S."/>
        </authorList>
    </citation>
    <scope>NUCLEOTIDE SEQUENCE [LARGE SCALE GENOMIC DNA]</scope>
    <source>
        <strain evidence="2">DSM 22900</strain>
    </source>
</reference>
<proteinExistence type="predicted"/>
<dbReference type="STRING" id="623281.SAMN05421747_101397"/>
<name>A0A1I1EE15_9SPHI</name>
<dbReference type="OrthoDB" id="674388at2"/>